<feature type="compositionally biased region" description="Low complexity" evidence="2">
    <location>
        <begin position="107"/>
        <end position="117"/>
    </location>
</feature>
<organism evidence="3 4">
    <name type="scientific">Symbiodinium microadriaticum</name>
    <name type="common">Dinoflagellate</name>
    <name type="synonym">Zooxanthella microadriatica</name>
    <dbReference type="NCBI Taxonomy" id="2951"/>
    <lineage>
        <taxon>Eukaryota</taxon>
        <taxon>Sar</taxon>
        <taxon>Alveolata</taxon>
        <taxon>Dinophyceae</taxon>
        <taxon>Suessiales</taxon>
        <taxon>Symbiodiniaceae</taxon>
        <taxon>Symbiodinium</taxon>
    </lineage>
</organism>
<feature type="compositionally biased region" description="Basic and acidic residues" evidence="2">
    <location>
        <begin position="271"/>
        <end position="284"/>
    </location>
</feature>
<keyword evidence="4" id="KW-1185">Reference proteome</keyword>
<feature type="region of interest" description="Disordered" evidence="2">
    <location>
        <begin position="1"/>
        <end position="284"/>
    </location>
</feature>
<evidence type="ECO:0000313" key="3">
    <source>
        <dbReference type="EMBL" id="OLP89747.1"/>
    </source>
</evidence>
<feature type="region of interest" description="Disordered" evidence="2">
    <location>
        <begin position="1618"/>
        <end position="1662"/>
    </location>
</feature>
<evidence type="ECO:0000313" key="4">
    <source>
        <dbReference type="Proteomes" id="UP000186817"/>
    </source>
</evidence>
<name>A0A1Q9D3M6_SYMMI</name>
<dbReference type="OrthoDB" id="446029at2759"/>
<comment type="caution">
    <text evidence="3">The sequence shown here is derived from an EMBL/GenBank/DDBJ whole genome shotgun (WGS) entry which is preliminary data.</text>
</comment>
<sequence>MLPVRCGAFDDSSYQEDAAATTGPLASAAAEDRKEEAVAGSTAAAASPEEKVQQLAEEPATPESSVAKEGSASTTGLISGSTPTAHDHRKADNEAKDAHPVSEQKVKAATASTAVARARTDKKAPELAEPGEKDKKEEGVHGEDTKGSERKGQAKHRLFDLGLGTALGLDPRDASTDPSEAGPGTKRSSGRLKKLGLAALVEPGPEEGTLPSATSATQEEPDKDADKRKESQEELPATASGAEAQEKQRPKRLQSLGLASALSLEEGDLPLPDRVHPGSEKDTEDKALEELQAKVKARANVAQEVPIPKANDAAKLDATKSATAKVVVWKSKGDEARAAGQAAAAAALEAGKDAMQASSTGTAELLRVGRERGLASTRLVNLAAELAGVVACDALLNSEKPVTDIADQAGKAAAKAAESTGAPPAVQATKGAIAAAESVMEAWTRNPDGLTEEILNTVAQAGEAAVAVAVAHGLASEAADEAGDASAAFAGRVGMSQQRAAEMAAAAAGETMASALLDDDCSLKEVALRAGREAARSAEEWGLVRHRAWEAGALVAARVLGGEASASGKPLDSILLEATEVVKFIGNGGNPESVKQAARGLGKYFFELEMELGKPALEVAAHAARFGSAAAKGRMSRQKAGGLACSLAADLIRKEPSTDVLVIQDAAFNAGQEAGLDFSKALELSTVEAGVAAGQRSLSSGASFPDASKEAGTCANETASKKNLPSTLNAKVAAKAAARCAVESPNCRSRFDAGAEAAQAAFEAAQAAGAAEAAAAELAAICAAEAVAEAGLGLGLDAERIAEEAGNEAFRTAASHGLACAPQVAAQAACLAAQDAMDSEHSPDLAIAAAGRAAMSAAAAAGLEVKDAAETAAVAAGKVASDLEMDGGAKLEDAAAAGARAAAHAGSAAGLTPAEAGRAAALTAAHVMAENWIGEEASEEAALVAWRVGLTQGAIFVASWLFRRDSHFCAHSARMRELENWHARSTMGAHIVEVSKILLSLLEIAGTASTARGRSESPAAAAAAAAARARIAFESLVNKGRAPEAALEAAGREAAEGMEASAEACGKAIAMTLGRLAAASDGKRSPEEQASKAGAAGVKAGIAAGLLPGPAVDAGIGIAAHVLIKRRPDEDVASRALALAHLARSLGLSAGLRPAQAAEMAAAAVASRTTSAAMTAYEDRATALHQACDAGLQAGDAVDLTPARNAEVTSLAVTWAVLDATLTASTKTEDVLQVAEQVVQQIGELGETSTERLQQCAVKTAAHAAHCARLLQGAAPQAAASAAAAAVKEGQKHKLPFNDVQCLAVAAAGRAATLALHAGGAAAHVATAAGKALDEAAAVAGHAVVSMALGAGTNPGMAATAAVAMECFLKWLGAVSKVAGEVALITVARVVGQEGLDKRLNLEEAVDEAAKAAKMAWLGAHLVPDRASYHASISAGMFWGRALLTKGASLNETAASAGQAAAAAALDFGLAISQVAKCAALAAGALAAEASFAAGKPPNVVATAAATHAFTAAESQGMTRKAAAEAAALAAGAAAAAGTLAKAAASAAALVAGRAAGDAALGASCSPHEAAKQASAAAMAFGGARGADASVAARAARPLEAGAVRAVEAAPAEVDAFDTPGTVSLEPSSISGSEIRRKSKGSGRQDGQQQCRDGSDDDSEAHRPAWQRNLIKEFEEVDAIEAAAIRIRRDLQNLNEETERAEVDAEAAALMLDLRGSTATGRQNYMVMHHGQTFRRLQAQAVSQSLRGREDLDYCNRSLSLLGTDDARRRMVGAISDWDDAQAQIAADSMSGGVERLAHQLRKRLVGSTKIYNHRRHFTDPVPVADTGSAKWRKDWIGSGRGLQRRFGEPSPLTALAEDAARTYQSACLVMNESQRPTLFILARRLTGQDLAAFSSPEGLLEDSVANACVKSSWMREAKDV</sequence>
<feature type="compositionally biased region" description="Polar residues" evidence="2">
    <location>
        <begin position="71"/>
        <end position="84"/>
    </location>
</feature>
<feature type="compositionally biased region" description="Low complexity" evidence="2">
    <location>
        <begin position="18"/>
        <end position="29"/>
    </location>
</feature>
<feature type="compositionally biased region" description="Polar residues" evidence="2">
    <location>
        <begin position="1621"/>
        <end position="1632"/>
    </location>
</feature>
<dbReference type="Proteomes" id="UP000186817">
    <property type="component" value="Unassembled WGS sequence"/>
</dbReference>
<evidence type="ECO:0000256" key="2">
    <source>
        <dbReference type="SAM" id="MobiDB-lite"/>
    </source>
</evidence>
<protein>
    <submittedName>
        <fullName evidence="3">Uncharacterized protein</fullName>
    </submittedName>
</protein>
<feature type="compositionally biased region" description="Low complexity" evidence="2">
    <location>
        <begin position="255"/>
        <end position="264"/>
    </location>
</feature>
<accession>A0A1Q9D3M6</accession>
<evidence type="ECO:0000256" key="1">
    <source>
        <dbReference type="SAM" id="Coils"/>
    </source>
</evidence>
<dbReference type="OMA" id="MDIANED"/>
<feature type="compositionally biased region" description="Basic and acidic residues" evidence="2">
    <location>
        <begin position="85"/>
        <end position="106"/>
    </location>
</feature>
<feature type="coiled-coil region" evidence="1">
    <location>
        <begin position="1677"/>
        <end position="1711"/>
    </location>
</feature>
<feature type="compositionally biased region" description="Basic and acidic residues" evidence="2">
    <location>
        <begin position="118"/>
        <end position="152"/>
    </location>
</feature>
<reference evidence="3 4" key="1">
    <citation type="submission" date="2016-02" db="EMBL/GenBank/DDBJ databases">
        <title>Genome analysis of coral dinoflagellate symbionts highlights evolutionary adaptations to a symbiotic lifestyle.</title>
        <authorList>
            <person name="Aranda M."/>
            <person name="Li Y."/>
            <person name="Liew Y.J."/>
            <person name="Baumgarten S."/>
            <person name="Simakov O."/>
            <person name="Wilson M."/>
            <person name="Piel J."/>
            <person name="Ashoor H."/>
            <person name="Bougouffa S."/>
            <person name="Bajic V.B."/>
            <person name="Ryu T."/>
            <person name="Ravasi T."/>
            <person name="Bayer T."/>
            <person name="Micklem G."/>
            <person name="Kim H."/>
            <person name="Bhak J."/>
            <person name="Lajeunesse T.C."/>
            <person name="Voolstra C.R."/>
        </authorList>
    </citation>
    <scope>NUCLEOTIDE SEQUENCE [LARGE SCALE GENOMIC DNA]</scope>
    <source>
        <strain evidence="3 4">CCMP2467</strain>
    </source>
</reference>
<feature type="compositionally biased region" description="Low complexity" evidence="2">
    <location>
        <begin position="38"/>
        <end position="47"/>
    </location>
</feature>
<proteinExistence type="predicted"/>
<keyword evidence="1" id="KW-0175">Coiled coil</keyword>
<gene>
    <name evidence="3" type="ORF">AK812_SmicGene28738</name>
</gene>
<dbReference type="EMBL" id="LSRX01000746">
    <property type="protein sequence ID" value="OLP89747.1"/>
    <property type="molecule type" value="Genomic_DNA"/>
</dbReference>